<protein>
    <submittedName>
        <fullName evidence="1">Uncharacterized protein</fullName>
    </submittedName>
</protein>
<sequence length="479" mass="55056">MSRKTQLLLFGAAILIFFVASQFVLKDQEPTLTVEDEKEPEISEEDIPQSWMAAETREKVTSFFEREIPNLEQAREQGLTIQHDETIAFSDDEDKEMTILESWYNEDEIFLIFKLDAEDVQFDQSKPPRLLENAYVEKLDGDVRDQDLLSRRRGDPAILFDGEIYAYTSLTAIREEQEIETPGDAKTIGMIPAEAFDETVLASFHVHLGGSVWKTEEANLHFSYLPDSYNTETYSFDEDESFDKNGIRYKPVRVENDLRSLRFYLQVETEKPLSFRLDAELYEEEQYSSIASFHHLRSTGEKNIYVTENQPLAAMPSVPKLTLNHFFVKSDAEISFQADTRDKEEKIDSSDVNNTIKIDESLGTFNNTSVTLKEKRYDPPDQVTWRLSMDTDDSGDPYLSPYPFQKISGEQGFMMEQTRHVKIEGRSEDDRLVAHLSSHGKEMTVHSDLKEIGDKMPVTFTIQNLTDAIPFKVQSTASQ</sequence>
<dbReference type="OrthoDB" id="2966571at2"/>
<dbReference type="AlphaFoldDB" id="A0A1G8VSK9"/>
<proteinExistence type="predicted"/>
<organism evidence="1 2">
    <name type="scientific">Salimicrobium halophilum</name>
    <dbReference type="NCBI Taxonomy" id="86666"/>
    <lineage>
        <taxon>Bacteria</taxon>
        <taxon>Bacillati</taxon>
        <taxon>Bacillota</taxon>
        <taxon>Bacilli</taxon>
        <taxon>Bacillales</taxon>
        <taxon>Bacillaceae</taxon>
        <taxon>Salimicrobium</taxon>
    </lineage>
</organism>
<name>A0A1G8VSK9_9BACI</name>
<dbReference type="EMBL" id="FNEV01000010">
    <property type="protein sequence ID" value="SDJ68992.1"/>
    <property type="molecule type" value="Genomic_DNA"/>
</dbReference>
<keyword evidence="2" id="KW-1185">Reference proteome</keyword>
<dbReference type="STRING" id="86666.SAMN04490247_2874"/>
<evidence type="ECO:0000313" key="2">
    <source>
        <dbReference type="Proteomes" id="UP000199225"/>
    </source>
</evidence>
<gene>
    <name evidence="1" type="ORF">SAMN04490247_2874</name>
</gene>
<reference evidence="2" key="1">
    <citation type="submission" date="2016-10" db="EMBL/GenBank/DDBJ databases">
        <authorList>
            <person name="Varghese N."/>
            <person name="Submissions S."/>
        </authorList>
    </citation>
    <scope>NUCLEOTIDE SEQUENCE [LARGE SCALE GENOMIC DNA]</scope>
    <source>
        <strain evidence="2">DSM 4771</strain>
    </source>
</reference>
<dbReference type="RefSeq" id="WP_093194547.1">
    <property type="nucleotide sequence ID" value="NZ_FNEV01000010.1"/>
</dbReference>
<accession>A0A1G8VSK9</accession>
<dbReference type="Proteomes" id="UP000199225">
    <property type="component" value="Unassembled WGS sequence"/>
</dbReference>
<evidence type="ECO:0000313" key="1">
    <source>
        <dbReference type="EMBL" id="SDJ68992.1"/>
    </source>
</evidence>